<evidence type="ECO:0000256" key="3">
    <source>
        <dbReference type="ARBA" id="ARBA00022989"/>
    </source>
</evidence>
<feature type="transmembrane region" description="Helical" evidence="5">
    <location>
        <begin position="158"/>
        <end position="182"/>
    </location>
</feature>
<feature type="transmembrane region" description="Helical" evidence="5">
    <location>
        <begin position="105"/>
        <end position="122"/>
    </location>
</feature>
<evidence type="ECO:0000256" key="1">
    <source>
        <dbReference type="ARBA" id="ARBA00004141"/>
    </source>
</evidence>
<evidence type="ECO:0000256" key="5">
    <source>
        <dbReference type="SAM" id="Phobius"/>
    </source>
</evidence>
<feature type="transmembrane region" description="Helical" evidence="5">
    <location>
        <begin position="365"/>
        <end position="385"/>
    </location>
</feature>
<feature type="transmembrane region" description="Helical" evidence="5">
    <location>
        <begin position="303"/>
        <end position="324"/>
    </location>
</feature>
<dbReference type="AlphaFoldDB" id="A0A6F9DT00"/>
<feature type="transmembrane region" description="Helical" evidence="5">
    <location>
        <begin position="73"/>
        <end position="93"/>
    </location>
</feature>
<keyword evidence="2 5" id="KW-0812">Transmembrane</keyword>
<dbReference type="SUPFAM" id="SSF103473">
    <property type="entry name" value="MFS general substrate transporter"/>
    <property type="match status" value="1"/>
</dbReference>
<gene>
    <name evidence="7" type="primary">Slc22a15-005</name>
</gene>
<dbReference type="EMBL" id="LR790278">
    <property type="protein sequence ID" value="CAB3266140.1"/>
    <property type="molecule type" value="mRNA"/>
</dbReference>
<dbReference type="InterPro" id="IPR005828">
    <property type="entry name" value="MFS_sugar_transport-like"/>
</dbReference>
<dbReference type="PROSITE" id="PS50850">
    <property type="entry name" value="MFS"/>
    <property type="match status" value="1"/>
</dbReference>
<dbReference type="InterPro" id="IPR036259">
    <property type="entry name" value="MFS_trans_sf"/>
</dbReference>
<sequence>MDVEQAFFRVGAFGKFQLLLFVSLATMHVFLGLQMVQNIVVGAKPQLNTSSRGKMHSQITTIVTEWGLFDKMWIVDLTQSVFMGGVLVGNMIIGQLSDTFGRKAVLYKVFGLLVFTTFLGAFANSYQIYALIRFVAGIFQGGTVLVSFVLVQELLGSSVWTITGNILPAMFACGIALLALVGSQVPNWRDVCLVTSLPGVLLCVGYFYVPESPRWLYSQGRTNEAEKVLRYIAKYNGRTPKECDLITLAPKAVSKNEKAKKYTVRDLFSFKEIAVRTIAMCYLWFVCSFSYYGLTGGKLNPNIYLSLALSALVELPSYVLCGILIDRPWAGRKRTLFWMLVLTGFACIAIMFMHADPSGTSTTKLALGLIGKLAISAAFSIVYIYASELFPTVIRNVGMGTTSVCARVGGILYPFVRNLAPYGASLPFLVFGGASLLGAGVSLVLPETLNLPIPDTLEDVSRKRASSKYVRVDEEDTIELLSSDI</sequence>
<name>A0A6F9DT00_9ASCI</name>
<feature type="transmembrane region" description="Helical" evidence="5">
    <location>
        <begin position="128"/>
        <end position="151"/>
    </location>
</feature>
<feature type="transmembrane region" description="Helical" evidence="5">
    <location>
        <begin position="397"/>
        <end position="416"/>
    </location>
</feature>
<accession>A0A6F9DT00</accession>
<evidence type="ECO:0000256" key="4">
    <source>
        <dbReference type="ARBA" id="ARBA00023136"/>
    </source>
</evidence>
<keyword evidence="4 5" id="KW-0472">Membrane</keyword>
<feature type="transmembrane region" description="Helical" evidence="5">
    <location>
        <begin position="422"/>
        <end position="445"/>
    </location>
</feature>
<dbReference type="PANTHER" id="PTHR24064">
    <property type="entry name" value="SOLUTE CARRIER FAMILY 22 MEMBER"/>
    <property type="match status" value="1"/>
</dbReference>
<dbReference type="Pfam" id="PF00083">
    <property type="entry name" value="Sugar_tr"/>
    <property type="match status" value="1"/>
</dbReference>
<feature type="transmembrane region" description="Helical" evidence="5">
    <location>
        <begin position="336"/>
        <end position="353"/>
    </location>
</feature>
<reference evidence="7" key="1">
    <citation type="submission" date="2020-04" db="EMBL/GenBank/DDBJ databases">
        <authorList>
            <person name="Neveu A P."/>
        </authorList>
    </citation>
    <scope>NUCLEOTIDE SEQUENCE</scope>
    <source>
        <tissue evidence="7">Whole embryo</tissue>
    </source>
</reference>
<dbReference type="Gene3D" id="1.20.1250.20">
    <property type="entry name" value="MFS general substrate transporter like domains"/>
    <property type="match status" value="1"/>
</dbReference>
<evidence type="ECO:0000259" key="6">
    <source>
        <dbReference type="PROSITE" id="PS50850"/>
    </source>
</evidence>
<organism evidence="7">
    <name type="scientific">Phallusia mammillata</name>
    <dbReference type="NCBI Taxonomy" id="59560"/>
    <lineage>
        <taxon>Eukaryota</taxon>
        <taxon>Metazoa</taxon>
        <taxon>Chordata</taxon>
        <taxon>Tunicata</taxon>
        <taxon>Ascidiacea</taxon>
        <taxon>Phlebobranchia</taxon>
        <taxon>Ascidiidae</taxon>
        <taxon>Phallusia</taxon>
    </lineage>
</organism>
<protein>
    <submittedName>
        <fullName evidence="7">Solute carrier family 22 member 15-like</fullName>
    </submittedName>
</protein>
<evidence type="ECO:0000313" key="7">
    <source>
        <dbReference type="EMBL" id="CAB3266140.1"/>
    </source>
</evidence>
<keyword evidence="3 5" id="KW-1133">Transmembrane helix</keyword>
<proteinExistence type="evidence at transcript level"/>
<feature type="domain" description="Major facilitator superfamily (MFS) profile" evidence="6">
    <location>
        <begin position="18"/>
        <end position="450"/>
    </location>
</feature>
<comment type="subcellular location">
    <subcellularLocation>
        <location evidence="1">Membrane</location>
        <topology evidence="1">Multi-pass membrane protein</topology>
    </subcellularLocation>
</comment>
<feature type="transmembrane region" description="Helical" evidence="5">
    <location>
        <begin position="273"/>
        <end position="291"/>
    </location>
</feature>
<dbReference type="GO" id="GO:0016020">
    <property type="term" value="C:membrane"/>
    <property type="evidence" value="ECO:0007669"/>
    <property type="project" value="UniProtKB-SubCell"/>
</dbReference>
<dbReference type="GO" id="GO:0022857">
    <property type="term" value="F:transmembrane transporter activity"/>
    <property type="evidence" value="ECO:0007669"/>
    <property type="project" value="InterPro"/>
</dbReference>
<evidence type="ECO:0000256" key="2">
    <source>
        <dbReference type="ARBA" id="ARBA00022692"/>
    </source>
</evidence>
<feature type="transmembrane region" description="Helical" evidence="5">
    <location>
        <begin position="12"/>
        <end position="31"/>
    </location>
</feature>
<dbReference type="InterPro" id="IPR020846">
    <property type="entry name" value="MFS_dom"/>
</dbReference>
<feature type="transmembrane region" description="Helical" evidence="5">
    <location>
        <begin position="188"/>
        <end position="209"/>
    </location>
</feature>